<organism evidence="3 4">
    <name type="scientific">Peltaster fructicola</name>
    <dbReference type="NCBI Taxonomy" id="286661"/>
    <lineage>
        <taxon>Eukaryota</taxon>
        <taxon>Fungi</taxon>
        <taxon>Dikarya</taxon>
        <taxon>Ascomycota</taxon>
        <taxon>Pezizomycotina</taxon>
        <taxon>Dothideomycetes</taxon>
        <taxon>Dothideomycetes incertae sedis</taxon>
        <taxon>Peltaster</taxon>
    </lineage>
</organism>
<evidence type="ECO:0000256" key="1">
    <source>
        <dbReference type="SAM" id="MobiDB-lite"/>
    </source>
</evidence>
<proteinExistence type="predicted"/>
<keyword evidence="2" id="KW-1133">Transmembrane helix</keyword>
<feature type="transmembrane region" description="Helical" evidence="2">
    <location>
        <begin position="123"/>
        <end position="145"/>
    </location>
</feature>
<reference evidence="3 4" key="1">
    <citation type="journal article" date="2016" name="Sci. Rep.">
        <title>Peltaster fructicola genome reveals evolution from an invasive phytopathogen to an ectophytic parasite.</title>
        <authorList>
            <person name="Xu C."/>
            <person name="Chen H."/>
            <person name="Gleason M.L."/>
            <person name="Xu J.R."/>
            <person name="Liu H."/>
            <person name="Zhang R."/>
            <person name="Sun G."/>
        </authorList>
    </citation>
    <scope>NUCLEOTIDE SEQUENCE [LARGE SCALE GENOMIC DNA]</scope>
    <source>
        <strain evidence="3 4">LNHT1506</strain>
    </source>
</reference>
<sequence length="288" mass="32697">MLSTNAAISNTMPHHSQDPSKRKQTFAIPSPFQPASCNLKPLLEQCDPTKVYLFHIDRSHADYKRNIFLVPVLLNGTIGLLLLWRIYAAAPTYWAMILSMIGAQSSANVDITTSTRKQQILLVLRRAALIFLDFLLLRLVGPWPITFFFERPSNPVTWRFKLGFQAQEVIARVSRGWGAEDLLSGTKKGGESPFFKTRINTAVDKETMAKTGYLMMDRSWDLDFQLMLDAHTLLKRKDLTQTDIDCVALAHMESPIGWCEWRWQKPTSSDEELHKTLATLRAEAAASK</sequence>
<feature type="compositionally biased region" description="Polar residues" evidence="1">
    <location>
        <begin position="1"/>
        <end position="14"/>
    </location>
</feature>
<dbReference type="AlphaFoldDB" id="A0A6H0XJ98"/>
<evidence type="ECO:0000313" key="3">
    <source>
        <dbReference type="EMBL" id="QIW94796.1"/>
    </source>
</evidence>
<evidence type="ECO:0000256" key="2">
    <source>
        <dbReference type="SAM" id="Phobius"/>
    </source>
</evidence>
<dbReference type="OrthoDB" id="5421757at2759"/>
<evidence type="ECO:0000313" key="4">
    <source>
        <dbReference type="Proteomes" id="UP000503462"/>
    </source>
</evidence>
<gene>
    <name evidence="3" type="ORF">AMS68_000314</name>
</gene>
<dbReference type="EMBL" id="CP051139">
    <property type="protein sequence ID" value="QIW94796.1"/>
    <property type="molecule type" value="Genomic_DNA"/>
</dbReference>
<keyword evidence="2" id="KW-0472">Membrane</keyword>
<feature type="transmembrane region" description="Helical" evidence="2">
    <location>
        <begin position="67"/>
        <end position="87"/>
    </location>
</feature>
<keyword evidence="4" id="KW-1185">Reference proteome</keyword>
<protein>
    <submittedName>
        <fullName evidence="3">Uncharacterized protein</fullName>
    </submittedName>
</protein>
<feature type="transmembrane region" description="Helical" evidence="2">
    <location>
        <begin position="93"/>
        <end position="111"/>
    </location>
</feature>
<feature type="region of interest" description="Disordered" evidence="1">
    <location>
        <begin position="1"/>
        <end position="25"/>
    </location>
</feature>
<keyword evidence="2" id="KW-0812">Transmembrane</keyword>
<accession>A0A6H0XJ98</accession>
<name>A0A6H0XJ98_9PEZI</name>
<dbReference type="Proteomes" id="UP000503462">
    <property type="component" value="Chromosome 1"/>
</dbReference>